<dbReference type="GO" id="GO:0047570">
    <property type="term" value="F:3-oxoadipate enol-lactonase activity"/>
    <property type="evidence" value="ECO:0007669"/>
    <property type="project" value="UniProtKB-EC"/>
</dbReference>
<dbReference type="InterPro" id="IPR029058">
    <property type="entry name" value="AB_hydrolase_fold"/>
</dbReference>
<dbReference type="RefSeq" id="WP_171093811.1">
    <property type="nucleotide sequence ID" value="NZ_CP053069.1"/>
</dbReference>
<dbReference type="InterPro" id="IPR050471">
    <property type="entry name" value="AB_hydrolase"/>
</dbReference>
<dbReference type="EMBL" id="CP053069">
    <property type="protein sequence ID" value="QJR11998.1"/>
    <property type="molecule type" value="Genomic_DNA"/>
</dbReference>
<dbReference type="EC" id="3.1.1.24" evidence="2"/>
<accession>A0A6M4GYM7</accession>
<feature type="domain" description="AB hydrolase-1" evidence="1">
    <location>
        <begin position="24"/>
        <end position="246"/>
    </location>
</feature>
<dbReference type="Gene3D" id="3.40.50.1820">
    <property type="entry name" value="alpha/beta hydrolase"/>
    <property type="match status" value="1"/>
</dbReference>
<keyword evidence="3" id="KW-1185">Reference proteome</keyword>
<dbReference type="InterPro" id="IPR000073">
    <property type="entry name" value="AB_hydrolase_1"/>
</dbReference>
<evidence type="ECO:0000313" key="2">
    <source>
        <dbReference type="EMBL" id="QJR11998.1"/>
    </source>
</evidence>
<evidence type="ECO:0000313" key="3">
    <source>
        <dbReference type="Proteomes" id="UP000501534"/>
    </source>
</evidence>
<protein>
    <submittedName>
        <fullName evidence="2">3-oxoadipate enol-lactonase 2</fullName>
        <ecNumber evidence="2">3.1.1.24</ecNumber>
    </submittedName>
</protein>
<dbReference type="PANTHER" id="PTHR43433:SF5">
    <property type="entry name" value="AB HYDROLASE-1 DOMAIN-CONTAINING PROTEIN"/>
    <property type="match status" value="1"/>
</dbReference>
<proteinExistence type="predicted"/>
<sequence length="262" mass="28579">MPVVRANGLDVRYSVTGSGPWVTLSHSLACRYEMWDAEIARLSKRFTVLAYDSRGHGHTSAPPGPYTLDQVADDIKAMYDGLGIKSSHWIGLSMGGVFGLHTALRYPGIFDSMVLADTSSRLSPEGIAAFKDRVAKVTAGGMEAMVEPTLQRWFKESFRIKKPDLMRRVGSWVRMTPIEGYIGISAAIPTIDVTDRLGEIQVPCAVLVGADDIAMPLAFSQTLVKHLPKAELTVIPDAGHLSNLEQPEAFNAALEAFYNKIS</sequence>
<dbReference type="SUPFAM" id="SSF53474">
    <property type="entry name" value="alpha/beta-Hydrolases"/>
    <property type="match status" value="1"/>
</dbReference>
<reference evidence="2 3" key="1">
    <citation type="submission" date="2020-04" db="EMBL/GenBank/DDBJ databases">
        <title>Usitatibacter rugosus gen. nov., sp. nov. and Usitatibacter palustris sp. nov., novel members of Usitatibacteraceae fam. nov. within the order Nitrosomonadales isolated from soil.</title>
        <authorList>
            <person name="Huber K.J."/>
            <person name="Neumann-Schaal M."/>
            <person name="Geppert A."/>
            <person name="Luckner M."/>
            <person name="Wanner G."/>
            <person name="Overmann J."/>
        </authorList>
    </citation>
    <scope>NUCLEOTIDE SEQUENCE [LARGE SCALE GENOMIC DNA]</scope>
    <source>
        <strain evidence="2 3">0125_3</strain>
    </source>
</reference>
<dbReference type="AlphaFoldDB" id="A0A6M4GYM7"/>
<dbReference type="PRINTS" id="PR00111">
    <property type="entry name" value="ABHYDROLASE"/>
</dbReference>
<dbReference type="PANTHER" id="PTHR43433">
    <property type="entry name" value="HYDROLASE, ALPHA/BETA FOLD FAMILY PROTEIN"/>
    <property type="match status" value="1"/>
</dbReference>
<dbReference type="KEGG" id="uru:DSM104443_03081"/>
<evidence type="ECO:0000259" key="1">
    <source>
        <dbReference type="Pfam" id="PF00561"/>
    </source>
</evidence>
<organism evidence="2 3">
    <name type="scientific">Usitatibacter rugosus</name>
    <dbReference type="NCBI Taxonomy" id="2732067"/>
    <lineage>
        <taxon>Bacteria</taxon>
        <taxon>Pseudomonadati</taxon>
        <taxon>Pseudomonadota</taxon>
        <taxon>Betaproteobacteria</taxon>
        <taxon>Nitrosomonadales</taxon>
        <taxon>Usitatibacteraceae</taxon>
        <taxon>Usitatibacter</taxon>
    </lineage>
</organism>
<dbReference type="Pfam" id="PF00561">
    <property type="entry name" value="Abhydrolase_1"/>
    <property type="match status" value="1"/>
</dbReference>
<gene>
    <name evidence="2" type="primary">catD_2</name>
    <name evidence="2" type="ORF">DSM104443_03081</name>
</gene>
<keyword evidence="2" id="KW-0378">Hydrolase</keyword>
<name>A0A6M4GYM7_9PROT</name>
<dbReference type="Proteomes" id="UP000501534">
    <property type="component" value="Chromosome"/>
</dbReference>